<dbReference type="GO" id="GO:1905168">
    <property type="term" value="P:positive regulation of double-strand break repair via homologous recombination"/>
    <property type="evidence" value="ECO:0007669"/>
    <property type="project" value="TreeGrafter"/>
</dbReference>
<dbReference type="AlphaFoldDB" id="A0A8C6TWS5"/>
<proteinExistence type="predicted"/>
<evidence type="ECO:0000313" key="2">
    <source>
        <dbReference type="Proteomes" id="UP000694523"/>
    </source>
</evidence>
<reference evidence="1" key="2">
    <citation type="submission" date="2025-09" db="UniProtKB">
        <authorList>
            <consortium name="Ensembl"/>
        </authorList>
    </citation>
    <scope>IDENTIFICATION</scope>
</reference>
<dbReference type="PANTHER" id="PTHR28450:SF1">
    <property type="entry name" value="FANCONI ANEMIA GROUP B PROTEIN"/>
    <property type="match status" value="1"/>
</dbReference>
<dbReference type="Proteomes" id="UP000694523">
    <property type="component" value="Unplaced"/>
</dbReference>
<organism evidence="1 2">
    <name type="scientific">Neogobius melanostomus</name>
    <name type="common">round goby</name>
    <dbReference type="NCBI Taxonomy" id="47308"/>
    <lineage>
        <taxon>Eukaryota</taxon>
        <taxon>Metazoa</taxon>
        <taxon>Chordata</taxon>
        <taxon>Craniata</taxon>
        <taxon>Vertebrata</taxon>
        <taxon>Euteleostomi</taxon>
        <taxon>Actinopterygii</taxon>
        <taxon>Neopterygii</taxon>
        <taxon>Teleostei</taxon>
        <taxon>Neoteleostei</taxon>
        <taxon>Acanthomorphata</taxon>
        <taxon>Gobiaria</taxon>
        <taxon>Gobiiformes</taxon>
        <taxon>Gobioidei</taxon>
        <taxon>Gobiidae</taxon>
        <taxon>Benthophilinae</taxon>
        <taxon>Neogobiini</taxon>
        <taxon>Neogobius</taxon>
    </lineage>
</organism>
<name>A0A8C6TWS5_9GOBI</name>
<dbReference type="GO" id="GO:2000042">
    <property type="term" value="P:negative regulation of double-strand break repair via homologous recombination"/>
    <property type="evidence" value="ECO:0007669"/>
    <property type="project" value="TreeGrafter"/>
</dbReference>
<evidence type="ECO:0000313" key="1">
    <source>
        <dbReference type="Ensembl" id="ENSNMLP00000028548.1"/>
    </source>
</evidence>
<dbReference type="InterPro" id="IPR033333">
    <property type="entry name" value="FANCB"/>
</dbReference>
<keyword evidence="2" id="KW-1185">Reference proteome</keyword>
<accession>A0A8C6TWS5</accession>
<dbReference type="GO" id="GO:0036297">
    <property type="term" value="P:interstrand cross-link repair"/>
    <property type="evidence" value="ECO:0007669"/>
    <property type="project" value="InterPro"/>
</dbReference>
<protein>
    <submittedName>
        <fullName evidence="1">Uncharacterized protein</fullName>
    </submittedName>
</protein>
<dbReference type="GO" id="GO:1990414">
    <property type="term" value="P:replication-born double-strand break repair via sister chromatid exchange"/>
    <property type="evidence" value="ECO:0007669"/>
    <property type="project" value="TreeGrafter"/>
</dbReference>
<reference evidence="1" key="1">
    <citation type="submission" date="2025-08" db="UniProtKB">
        <authorList>
            <consortium name="Ensembl"/>
        </authorList>
    </citation>
    <scope>IDENTIFICATION</scope>
</reference>
<dbReference type="GO" id="GO:0043240">
    <property type="term" value="C:Fanconi anaemia nuclear complex"/>
    <property type="evidence" value="ECO:0007669"/>
    <property type="project" value="InterPro"/>
</dbReference>
<sequence>MEKLTSLTCFQHLVSSCGKLISFNSKQAPSVTDSERGELLFSRHSFEREDNSFLNEANGVAVITRTKSAHVDIVKCRCVLHIQKRIIVPCVLVARNAKKSDGFHYSLFTLSISNEFEPCLKFKLPYQIISKVCILQGPTVTWSHAGHVWYTSQQAGGVQQMPIQMSHIVFGELPCHKGSFTLGLHNLSESDQKVTTSQTCGYIFHDGRIFDGSVVLPHPYISVTQCILVLSAVKSDDVLKTSSVVATSKKQLLFVENSVVKDVCQLPFAQAEDIQMVNTGRNGCLFVIFFNGGHVCAVWKDTFTVCNKNTL</sequence>
<dbReference type="PROSITE" id="PS51257">
    <property type="entry name" value="PROKAR_LIPOPROTEIN"/>
    <property type="match status" value="1"/>
</dbReference>
<dbReference type="PANTHER" id="PTHR28450">
    <property type="entry name" value="FANCONI ANEMIA GROUP B PROTEIN"/>
    <property type="match status" value="1"/>
</dbReference>
<dbReference type="Ensembl" id="ENSNMLT00000031872.1">
    <property type="protein sequence ID" value="ENSNMLP00000028548.1"/>
    <property type="gene ID" value="ENSNMLG00000018143.1"/>
</dbReference>